<dbReference type="Proteomes" id="UP000019149">
    <property type="component" value="Unassembled WGS sequence"/>
</dbReference>
<dbReference type="OMA" id="CCLIRNM"/>
<dbReference type="InterPro" id="IPR015943">
    <property type="entry name" value="WD40/YVTN_repeat-like_dom_sf"/>
</dbReference>
<comment type="caution">
    <text evidence="11">The sequence shown here is derived from an EMBL/GenBank/DDBJ whole genome shotgun (WGS) entry which is preliminary data.</text>
</comment>
<evidence type="ECO:0000256" key="6">
    <source>
        <dbReference type="ARBA" id="ARBA00023242"/>
    </source>
</evidence>
<dbReference type="Pfam" id="PF00400">
    <property type="entry name" value="WD40"/>
    <property type="match status" value="1"/>
</dbReference>
<evidence type="ECO:0000313" key="12">
    <source>
        <dbReference type="Proteomes" id="UP000019149"/>
    </source>
</evidence>
<dbReference type="KEGG" id="egl:EGR_07394"/>
<dbReference type="Pfam" id="PF09384">
    <property type="entry name" value="UTP15_C"/>
    <property type="match status" value="1"/>
</dbReference>
<dbReference type="GO" id="GO:0006364">
    <property type="term" value="P:rRNA processing"/>
    <property type="evidence" value="ECO:0007669"/>
    <property type="project" value="UniProtKB-KW"/>
</dbReference>
<dbReference type="GeneID" id="36343109"/>
<dbReference type="OrthoDB" id="431715at2759"/>
<evidence type="ECO:0000256" key="2">
    <source>
        <dbReference type="ARBA" id="ARBA00018260"/>
    </source>
</evidence>
<gene>
    <name evidence="11" type="ORF">EGR_07394</name>
</gene>
<evidence type="ECO:0000256" key="9">
    <source>
        <dbReference type="SAM" id="MobiDB-lite"/>
    </source>
</evidence>
<evidence type="ECO:0000256" key="1">
    <source>
        <dbReference type="ARBA" id="ARBA00004604"/>
    </source>
</evidence>
<dbReference type="STRING" id="6210.W6UW84"/>
<keyword evidence="4 8" id="KW-0853">WD repeat</keyword>
<proteinExistence type="predicted"/>
<reference evidence="11 12" key="1">
    <citation type="journal article" date="2013" name="Nat. Genet.">
        <title>The genome of the hydatid tapeworm Echinococcus granulosus.</title>
        <authorList>
            <person name="Zheng H."/>
            <person name="Zhang W."/>
            <person name="Zhang L."/>
            <person name="Zhang Z."/>
            <person name="Li J."/>
            <person name="Lu G."/>
            <person name="Zhu Y."/>
            <person name="Wang Y."/>
            <person name="Huang Y."/>
            <person name="Liu J."/>
            <person name="Kang H."/>
            <person name="Chen J."/>
            <person name="Wang L."/>
            <person name="Chen A."/>
            <person name="Yu S."/>
            <person name="Gao Z."/>
            <person name="Jin L."/>
            <person name="Gu W."/>
            <person name="Wang Z."/>
            <person name="Zhao L."/>
            <person name="Shi B."/>
            <person name="Wen H."/>
            <person name="Lin R."/>
            <person name="Jones M.K."/>
            <person name="Brejova B."/>
            <person name="Vinar T."/>
            <person name="Zhao G."/>
            <person name="McManus D.P."/>
            <person name="Chen Z."/>
            <person name="Zhou Y."/>
            <person name="Wang S."/>
        </authorList>
    </citation>
    <scope>NUCLEOTIDE SEQUENCE [LARGE SCALE GENOMIC DNA]</scope>
</reference>
<dbReference type="InterPro" id="IPR019775">
    <property type="entry name" value="WD40_repeat_CS"/>
</dbReference>
<dbReference type="PROSITE" id="PS00678">
    <property type="entry name" value="WD_REPEATS_1"/>
    <property type="match status" value="1"/>
</dbReference>
<dbReference type="RefSeq" id="XP_024348930.1">
    <property type="nucleotide sequence ID" value="XM_024496643.1"/>
</dbReference>
<feature type="compositionally biased region" description="Low complexity" evidence="9">
    <location>
        <begin position="738"/>
        <end position="749"/>
    </location>
</feature>
<keyword evidence="5" id="KW-0677">Repeat</keyword>
<evidence type="ECO:0000256" key="8">
    <source>
        <dbReference type="PROSITE-ProRule" id="PRU00221"/>
    </source>
</evidence>
<dbReference type="InterPro" id="IPR018983">
    <property type="entry name" value="U3_snoRNA-assocProt_15_C"/>
</dbReference>
<evidence type="ECO:0000256" key="4">
    <source>
        <dbReference type="ARBA" id="ARBA00022574"/>
    </source>
</evidence>
<dbReference type="SUPFAM" id="SSF50978">
    <property type="entry name" value="WD40 repeat-like"/>
    <property type="match status" value="1"/>
</dbReference>
<dbReference type="GO" id="GO:0045943">
    <property type="term" value="P:positive regulation of transcription by RNA polymerase I"/>
    <property type="evidence" value="ECO:0007669"/>
    <property type="project" value="TreeGrafter"/>
</dbReference>
<feature type="repeat" description="WD" evidence="8">
    <location>
        <begin position="114"/>
        <end position="155"/>
    </location>
</feature>
<dbReference type="Gene3D" id="2.130.10.10">
    <property type="entry name" value="YVTN repeat-like/Quinoprotein amine dehydrogenase"/>
    <property type="match status" value="2"/>
</dbReference>
<protein>
    <recommendedName>
        <fullName evidence="2">U3 small nucleolar RNA-associated protein 15 homolog</fullName>
    </recommendedName>
</protein>
<evidence type="ECO:0000259" key="10">
    <source>
        <dbReference type="Pfam" id="PF09384"/>
    </source>
</evidence>
<dbReference type="InterPro" id="IPR001680">
    <property type="entry name" value="WD40_rpt"/>
</dbReference>
<comment type="subcellular location">
    <subcellularLocation>
        <location evidence="1">Nucleus</location>
        <location evidence="1">Nucleolus</location>
    </subcellularLocation>
</comment>
<comment type="function">
    <text evidence="7">Ribosome biogenesis factor. Involved in nucleolar processing of pre-18S ribosomal RNA. Required for optimal pre-ribosomal RNA transcription by RNA polymerase I. Part of the small subunit (SSU) processome, first precursor of the small eukaryotic ribosomal subunit. During the assembly of the SSU processome in the nucleolus, many ribosome biogenesis factors, an RNA chaperone and ribosomal proteins associate with the nascent pre-rRNA and work in concert to generate RNA folding, modifications, rearrangements and cleavage as well as targeted degradation of pre-ribosomal RNA by the RNA exosome.</text>
</comment>
<accession>W6UW84</accession>
<evidence type="ECO:0000256" key="5">
    <source>
        <dbReference type="ARBA" id="ARBA00022737"/>
    </source>
</evidence>
<evidence type="ECO:0000313" key="11">
    <source>
        <dbReference type="EMBL" id="EUB57734.1"/>
    </source>
</evidence>
<dbReference type="EMBL" id="APAU02000076">
    <property type="protein sequence ID" value="EUB57734.1"/>
    <property type="molecule type" value="Genomic_DNA"/>
</dbReference>
<feature type="domain" description="U3 small nucleolar RNA-associated protein 15 C-terminal" evidence="10">
    <location>
        <begin position="486"/>
        <end position="560"/>
    </location>
</feature>
<dbReference type="SMART" id="SM00320">
    <property type="entry name" value="WD40"/>
    <property type="match status" value="6"/>
</dbReference>
<organism evidence="11 12">
    <name type="scientific">Echinococcus granulosus</name>
    <name type="common">Hydatid tapeworm</name>
    <dbReference type="NCBI Taxonomy" id="6210"/>
    <lineage>
        <taxon>Eukaryota</taxon>
        <taxon>Metazoa</taxon>
        <taxon>Spiralia</taxon>
        <taxon>Lophotrochozoa</taxon>
        <taxon>Platyhelminthes</taxon>
        <taxon>Cestoda</taxon>
        <taxon>Eucestoda</taxon>
        <taxon>Cyclophyllidea</taxon>
        <taxon>Taeniidae</taxon>
        <taxon>Echinococcus</taxon>
        <taxon>Echinococcus granulosus group</taxon>
    </lineage>
</organism>
<feature type="region of interest" description="Disordered" evidence="9">
    <location>
        <begin position="701"/>
        <end position="755"/>
    </location>
</feature>
<name>W6UW84_ECHGR</name>
<evidence type="ECO:0000256" key="7">
    <source>
        <dbReference type="ARBA" id="ARBA00045437"/>
    </source>
</evidence>
<keyword evidence="12" id="KW-1185">Reference proteome</keyword>
<dbReference type="CTD" id="36343109"/>
<feature type="region of interest" description="Disordered" evidence="9">
    <location>
        <begin position="594"/>
        <end position="645"/>
    </location>
</feature>
<dbReference type="InterPro" id="IPR036322">
    <property type="entry name" value="WD40_repeat_dom_sf"/>
</dbReference>
<dbReference type="PANTHER" id="PTHR19924:SF26">
    <property type="entry name" value="U3 SMALL NUCLEOLAR RNA-ASSOCIATED PROTEIN 15 HOMOLOG"/>
    <property type="match status" value="1"/>
</dbReference>
<dbReference type="GO" id="GO:0005730">
    <property type="term" value="C:nucleolus"/>
    <property type="evidence" value="ECO:0007669"/>
    <property type="project" value="UniProtKB-SubCell"/>
</dbReference>
<dbReference type="PANTHER" id="PTHR19924">
    <property type="entry name" value="UTP15 U3 SMALL NUCLEOLAR RNA-ASSOCIATED PROTEIN 15 FAMILY MEMBER"/>
    <property type="match status" value="1"/>
</dbReference>
<sequence>MIRRAGVVSEYETKRYDESIWDCFKKHGRFFMENRISCIAVNHKLPYRYAVPKGRSIIIYKASTDVKHRRIGGFSKAVTSCNFRPDGKMIIGGEKGGFLRFCTTDRNTYHLRKFQAHEGDVLHANFLCDGLKAISLGEDGFVKVWDVSIGELHSKFRVSQGHEPPSCMAAGRVNTNLFSVGDFNGTITLYDVRQPEPTHKFTLPSTPSALHLACDDSIVVSAADHYVYTWESSTGKPFLQNGLDAPNVSTHPGGYMHYKLITGLTVVRCFDAHQDPLLLSTGMDRLLRITSLNTFEVLHQERLVSPCTALGAFPDLSYVVVGTESGLVRTFSFTTPSQLLEQVGKKRNNTNADTDEPFAVVDPRLKAMVSRFSGKWRGINLEEGDKALTTEEWFKRPATVGTRIAPKDWGFKGSRAPLIHEHTTISRVSGASSSAGRTREPAEIARLTSRLLGFQHSRALSEALRVGSRARAASKRSPNADAVAATAPLAVLAVVRELSRRGALPAAVGGQTEKGLARLLRFILRNTWRPWATPTCLNLFKVILKLYRASMLAENEEYAKVCCLIRNMSFNLQKISALSIKMRAVLYPEKVEAAPTPVPEDGERAAASPTIKSLKQGKTKSNSQLMKRQLSDKPEGNINKGGEVVDVEPKQVPLSKKSSKMRKLHLLNTVIMEEEKEEVEAESTKPSKAKEKRCQLKEALEVDENANEVTTEQISPKKIPKGQKRRLSEVEIEEATEESSSSKKSVISVKRTRRK</sequence>
<keyword evidence="6" id="KW-0539">Nucleus</keyword>
<dbReference type="PROSITE" id="PS50082">
    <property type="entry name" value="WD_REPEATS_2"/>
    <property type="match status" value="1"/>
</dbReference>
<keyword evidence="3" id="KW-0698">rRNA processing</keyword>
<evidence type="ECO:0000256" key="3">
    <source>
        <dbReference type="ARBA" id="ARBA00022552"/>
    </source>
</evidence>
<dbReference type="AlphaFoldDB" id="W6UW84"/>